<keyword evidence="1 5" id="KW-0963">Cytoplasm</keyword>
<comment type="catalytic activity">
    <reaction evidence="5">
        <text>trans-aconitate + S-adenosyl-L-methionine = (E)-3-(methoxycarbonyl)pent-2-enedioate + S-adenosyl-L-homocysteine</text>
        <dbReference type="Rhea" id="RHEA:14969"/>
        <dbReference type="ChEBI" id="CHEBI:15708"/>
        <dbReference type="ChEBI" id="CHEBI:57470"/>
        <dbReference type="ChEBI" id="CHEBI:57856"/>
        <dbReference type="ChEBI" id="CHEBI:59789"/>
        <dbReference type="EC" id="2.1.1.144"/>
    </reaction>
</comment>
<dbReference type="AlphaFoldDB" id="A0A9X2IEE0"/>
<dbReference type="EC" id="2.1.1.144" evidence="5"/>
<evidence type="ECO:0000256" key="2">
    <source>
        <dbReference type="ARBA" id="ARBA00022603"/>
    </source>
</evidence>
<dbReference type="HAMAP" id="MF_00560">
    <property type="entry name" value="Tran_acon_Me_trans"/>
    <property type="match status" value="1"/>
</dbReference>
<evidence type="ECO:0000256" key="4">
    <source>
        <dbReference type="ARBA" id="ARBA00022691"/>
    </source>
</evidence>
<comment type="caution">
    <text evidence="6">The sequence shown here is derived from an EMBL/GenBank/DDBJ whole genome shotgun (WGS) entry which is preliminary data.</text>
</comment>
<evidence type="ECO:0000256" key="1">
    <source>
        <dbReference type="ARBA" id="ARBA00022490"/>
    </source>
</evidence>
<evidence type="ECO:0000313" key="6">
    <source>
        <dbReference type="EMBL" id="MCM0620197.1"/>
    </source>
</evidence>
<organism evidence="6 7">
    <name type="scientific">Nocardioides bruguierae</name>
    <dbReference type="NCBI Taxonomy" id="2945102"/>
    <lineage>
        <taxon>Bacteria</taxon>
        <taxon>Bacillati</taxon>
        <taxon>Actinomycetota</taxon>
        <taxon>Actinomycetes</taxon>
        <taxon>Propionibacteriales</taxon>
        <taxon>Nocardioidaceae</taxon>
        <taxon>Nocardioides</taxon>
    </lineage>
</organism>
<dbReference type="EMBL" id="JAMOIL010000008">
    <property type="protein sequence ID" value="MCM0620197.1"/>
    <property type="molecule type" value="Genomic_DNA"/>
</dbReference>
<dbReference type="PANTHER" id="PTHR43861:SF1">
    <property type="entry name" value="TRANS-ACONITATE 2-METHYLTRANSFERASE"/>
    <property type="match status" value="1"/>
</dbReference>
<dbReference type="RefSeq" id="WP_250826863.1">
    <property type="nucleotide sequence ID" value="NZ_JAMOIL010000008.1"/>
</dbReference>
<comment type="function">
    <text evidence="5">Catalyzes the S-adenosylmethionine monomethyl esterification of trans-aconitate.</text>
</comment>
<sequence>MRSGDWDPGHYLTYADERARPFLDLLARVPASAPGRVVDLGCGPGTLTALLARRWPDAHVLGVDASAAMVQRARELEGVEGLEVRHADLRDWAAEPGDPVDVLVTNATLQWVPGHLALLPTLVSRLAPGGLLALQVPGNQDAPSHALLRRLGAREPYAEHLVGVAFPRAHDPADYLEVLAGAGCTVEAWETTYLHVLTGPDPVLTWVSATGARPTLDALPDDLRPAFVEAYRAALAEAYPPGEHGTVLPFRRVFAVARRG</sequence>
<dbReference type="CDD" id="cd02440">
    <property type="entry name" value="AdoMet_MTases"/>
    <property type="match status" value="1"/>
</dbReference>
<keyword evidence="2 5" id="KW-0489">Methyltransferase</keyword>
<dbReference type="Proteomes" id="UP001139485">
    <property type="component" value="Unassembled WGS sequence"/>
</dbReference>
<evidence type="ECO:0000256" key="3">
    <source>
        <dbReference type="ARBA" id="ARBA00022679"/>
    </source>
</evidence>
<dbReference type="PANTHER" id="PTHR43861">
    <property type="entry name" value="TRANS-ACONITATE 2-METHYLTRANSFERASE-RELATED"/>
    <property type="match status" value="1"/>
</dbReference>
<dbReference type="Gene3D" id="3.40.50.150">
    <property type="entry name" value="Vaccinia Virus protein VP39"/>
    <property type="match status" value="1"/>
</dbReference>
<proteinExistence type="inferred from homology"/>
<dbReference type="InterPro" id="IPR029063">
    <property type="entry name" value="SAM-dependent_MTases_sf"/>
</dbReference>
<keyword evidence="7" id="KW-1185">Reference proteome</keyword>
<name>A0A9X2IEE0_9ACTN</name>
<dbReference type="GO" id="GO:0005737">
    <property type="term" value="C:cytoplasm"/>
    <property type="evidence" value="ECO:0007669"/>
    <property type="project" value="UniProtKB-SubCell"/>
</dbReference>
<dbReference type="GO" id="GO:0032259">
    <property type="term" value="P:methylation"/>
    <property type="evidence" value="ECO:0007669"/>
    <property type="project" value="UniProtKB-KW"/>
</dbReference>
<protein>
    <recommendedName>
        <fullName evidence="5">Trans-aconitate 2-methyltransferase</fullName>
        <ecNumber evidence="5">2.1.1.144</ecNumber>
    </recommendedName>
</protein>
<dbReference type="Pfam" id="PF13489">
    <property type="entry name" value="Methyltransf_23"/>
    <property type="match status" value="1"/>
</dbReference>
<dbReference type="GO" id="GO:0030798">
    <property type="term" value="F:trans-aconitate 2-methyltransferase activity"/>
    <property type="evidence" value="ECO:0007669"/>
    <property type="project" value="UniProtKB-UniRule"/>
</dbReference>
<accession>A0A9X2IEE0</accession>
<gene>
    <name evidence="5" type="primary">tam</name>
    <name evidence="6" type="ORF">M8330_07795</name>
</gene>
<keyword evidence="3 5" id="KW-0808">Transferase</keyword>
<dbReference type="InterPro" id="IPR023149">
    <property type="entry name" value="Trans_acon_MeTrfase_C"/>
</dbReference>
<evidence type="ECO:0000256" key="5">
    <source>
        <dbReference type="HAMAP-Rule" id="MF_00560"/>
    </source>
</evidence>
<evidence type="ECO:0000313" key="7">
    <source>
        <dbReference type="Proteomes" id="UP001139485"/>
    </source>
</evidence>
<dbReference type="Gene3D" id="1.10.150.290">
    <property type="entry name" value="S-adenosyl-L-methionine-dependent methyltransferases"/>
    <property type="match status" value="1"/>
</dbReference>
<dbReference type="NCBIfam" id="NF010703">
    <property type="entry name" value="PRK14103.1"/>
    <property type="match status" value="1"/>
</dbReference>
<reference evidence="6" key="1">
    <citation type="submission" date="2022-05" db="EMBL/GenBank/DDBJ databases">
        <authorList>
            <person name="Tuo L."/>
        </authorList>
    </citation>
    <scope>NUCLEOTIDE SEQUENCE</scope>
    <source>
        <strain evidence="6">BSK12Z-4</strain>
    </source>
</reference>
<dbReference type="SUPFAM" id="SSF53335">
    <property type="entry name" value="S-adenosyl-L-methionine-dependent methyltransferases"/>
    <property type="match status" value="1"/>
</dbReference>
<dbReference type="InterPro" id="IPR023506">
    <property type="entry name" value="Trans-aconitate_MeTrfase"/>
</dbReference>
<keyword evidence="4 5" id="KW-0949">S-adenosyl-L-methionine</keyword>
<comment type="subcellular location">
    <subcellularLocation>
        <location evidence="5">Cytoplasm</location>
    </subcellularLocation>
</comment>
<comment type="similarity">
    <text evidence="5">Belongs to the methyltransferase superfamily. Tam family.</text>
</comment>